<name>A0A8S4G5D5_PLUXY</name>
<feature type="chain" id="PRO_5035740881" evidence="1">
    <location>
        <begin position="21"/>
        <end position="341"/>
    </location>
</feature>
<reference evidence="2" key="1">
    <citation type="submission" date="2020-11" db="EMBL/GenBank/DDBJ databases">
        <authorList>
            <person name="Whiteford S."/>
        </authorList>
    </citation>
    <scope>NUCLEOTIDE SEQUENCE</scope>
</reference>
<dbReference type="KEGG" id="pxy:105391310"/>
<comment type="caution">
    <text evidence="2">The sequence shown here is derived from an EMBL/GenBank/DDBJ whole genome shotgun (WGS) entry which is preliminary data.</text>
</comment>
<evidence type="ECO:0000313" key="3">
    <source>
        <dbReference type="Proteomes" id="UP000653454"/>
    </source>
</evidence>
<keyword evidence="1" id="KW-0732">Signal</keyword>
<proteinExistence type="predicted"/>
<feature type="signal peptide" evidence="1">
    <location>
        <begin position="1"/>
        <end position="20"/>
    </location>
</feature>
<protein>
    <submittedName>
        <fullName evidence="2">(diamondback moth) hypothetical protein</fullName>
    </submittedName>
</protein>
<evidence type="ECO:0000256" key="1">
    <source>
        <dbReference type="SAM" id="SignalP"/>
    </source>
</evidence>
<dbReference type="OrthoDB" id="1856718at2759"/>
<sequence>MLLLNLLSRIVLFGFTFVYAQDVDEFDLGTTEASEEEWHMDFVPTGYLPDSVYRELAWYGILQIQPLFRSSKYKIASQLIWQHTLGRPHVILENSNQATPQSSKESRQVLAELAAKWSRGQRAAQEVLMENIKNGGNGVTVRTVIGAGAKTVYMIQNGNYFKCPEGSEPDVDAYRQQVNMHDRKCTFNKIPEQLSVDPCIEGEVAPIEYSYKEGWTFCMGSGDRDTSYFQNGTLDCGNKTKVTLDEFLSMCAIDNNIVITYEYFGDEPRKDLLHNATICSTWDPCHLSYLYRLEPPAAEMIPVSPSTTINPCETTPCPECMENGTEDPGVEIDVLSDDDNK</sequence>
<dbReference type="EMBL" id="CAJHNJ030000112">
    <property type="protein sequence ID" value="CAG9135726.1"/>
    <property type="molecule type" value="Genomic_DNA"/>
</dbReference>
<keyword evidence="3" id="KW-1185">Reference proteome</keyword>
<dbReference type="AlphaFoldDB" id="A0A8S4G5D5"/>
<organism evidence="2 3">
    <name type="scientific">Plutella xylostella</name>
    <name type="common">Diamondback moth</name>
    <name type="synonym">Plutella maculipennis</name>
    <dbReference type="NCBI Taxonomy" id="51655"/>
    <lineage>
        <taxon>Eukaryota</taxon>
        <taxon>Metazoa</taxon>
        <taxon>Ecdysozoa</taxon>
        <taxon>Arthropoda</taxon>
        <taxon>Hexapoda</taxon>
        <taxon>Insecta</taxon>
        <taxon>Pterygota</taxon>
        <taxon>Neoptera</taxon>
        <taxon>Endopterygota</taxon>
        <taxon>Lepidoptera</taxon>
        <taxon>Glossata</taxon>
        <taxon>Ditrysia</taxon>
        <taxon>Yponomeutoidea</taxon>
        <taxon>Plutellidae</taxon>
        <taxon>Plutella</taxon>
    </lineage>
</organism>
<accession>A0A8S4G5D5</accession>
<gene>
    <name evidence="2" type="ORF">PLXY2_LOCUS13996</name>
</gene>
<evidence type="ECO:0000313" key="2">
    <source>
        <dbReference type="EMBL" id="CAG9135726.1"/>
    </source>
</evidence>
<dbReference type="Proteomes" id="UP000653454">
    <property type="component" value="Unassembled WGS sequence"/>
</dbReference>